<evidence type="ECO:0000313" key="4">
    <source>
        <dbReference type="Proteomes" id="UP001221898"/>
    </source>
</evidence>
<keyword evidence="1" id="KW-0472">Membrane</keyword>
<organism evidence="3 4">
    <name type="scientific">Aldrovandia affinis</name>
    <dbReference type="NCBI Taxonomy" id="143900"/>
    <lineage>
        <taxon>Eukaryota</taxon>
        <taxon>Metazoa</taxon>
        <taxon>Chordata</taxon>
        <taxon>Craniata</taxon>
        <taxon>Vertebrata</taxon>
        <taxon>Euteleostomi</taxon>
        <taxon>Actinopterygii</taxon>
        <taxon>Neopterygii</taxon>
        <taxon>Teleostei</taxon>
        <taxon>Notacanthiformes</taxon>
        <taxon>Halosauridae</taxon>
        <taxon>Aldrovandia</taxon>
    </lineage>
</organism>
<comment type="caution">
    <text evidence="3">The sequence shown here is derived from an EMBL/GenBank/DDBJ whole genome shotgun (WGS) entry which is preliminary data.</text>
</comment>
<protein>
    <submittedName>
        <fullName evidence="3">Uncharacterized protein</fullName>
    </submittedName>
</protein>
<feature type="chain" id="PRO_5042016365" evidence="2">
    <location>
        <begin position="20"/>
        <end position="127"/>
    </location>
</feature>
<dbReference type="Gene3D" id="1.20.140.150">
    <property type="match status" value="1"/>
</dbReference>
<keyword evidence="1" id="KW-0812">Transmembrane</keyword>
<sequence length="127" mass="14123">MSLVAFLFLLLGFRHFRYCTEDRNRRQLQRLSAGVNFLVGLSTAAGVVAYSTHVYQRHQFEVSLNIPGFPGFEYGYSLWLAAAASLSAIATAVITACESCRQTSAVMETMSRNKAFPVQEQVLSTYV</sequence>
<dbReference type="EMBL" id="JAINUG010000075">
    <property type="protein sequence ID" value="KAJ8400699.1"/>
    <property type="molecule type" value="Genomic_DNA"/>
</dbReference>
<name>A0AAD7SDY0_9TELE</name>
<evidence type="ECO:0000256" key="1">
    <source>
        <dbReference type="SAM" id="Phobius"/>
    </source>
</evidence>
<evidence type="ECO:0000313" key="3">
    <source>
        <dbReference type="EMBL" id="KAJ8400699.1"/>
    </source>
</evidence>
<gene>
    <name evidence="3" type="ORF">AAFF_G00394680</name>
</gene>
<evidence type="ECO:0000256" key="2">
    <source>
        <dbReference type="SAM" id="SignalP"/>
    </source>
</evidence>
<feature type="transmembrane region" description="Helical" evidence="1">
    <location>
        <begin position="33"/>
        <end position="55"/>
    </location>
</feature>
<keyword evidence="1" id="KW-1133">Transmembrane helix</keyword>
<dbReference type="Proteomes" id="UP001221898">
    <property type="component" value="Unassembled WGS sequence"/>
</dbReference>
<feature type="signal peptide" evidence="2">
    <location>
        <begin position="1"/>
        <end position="19"/>
    </location>
</feature>
<accession>A0AAD7SDY0</accession>
<dbReference type="AlphaFoldDB" id="A0AAD7SDY0"/>
<keyword evidence="2" id="KW-0732">Signal</keyword>
<proteinExistence type="predicted"/>
<reference evidence="3" key="1">
    <citation type="journal article" date="2023" name="Science">
        <title>Genome structures resolve the early diversification of teleost fishes.</title>
        <authorList>
            <person name="Parey E."/>
            <person name="Louis A."/>
            <person name="Montfort J."/>
            <person name="Bouchez O."/>
            <person name="Roques C."/>
            <person name="Iampietro C."/>
            <person name="Lluch J."/>
            <person name="Castinel A."/>
            <person name="Donnadieu C."/>
            <person name="Desvignes T."/>
            <person name="Floi Bucao C."/>
            <person name="Jouanno E."/>
            <person name="Wen M."/>
            <person name="Mejri S."/>
            <person name="Dirks R."/>
            <person name="Jansen H."/>
            <person name="Henkel C."/>
            <person name="Chen W.J."/>
            <person name="Zahm M."/>
            <person name="Cabau C."/>
            <person name="Klopp C."/>
            <person name="Thompson A.W."/>
            <person name="Robinson-Rechavi M."/>
            <person name="Braasch I."/>
            <person name="Lecointre G."/>
            <person name="Bobe J."/>
            <person name="Postlethwait J.H."/>
            <person name="Berthelot C."/>
            <person name="Roest Crollius H."/>
            <person name="Guiguen Y."/>
        </authorList>
    </citation>
    <scope>NUCLEOTIDE SEQUENCE</scope>
    <source>
        <strain evidence="3">NC1722</strain>
    </source>
</reference>
<feature type="transmembrane region" description="Helical" evidence="1">
    <location>
        <begin position="76"/>
        <end position="96"/>
    </location>
</feature>
<keyword evidence="4" id="KW-1185">Reference proteome</keyword>